<dbReference type="Proteomes" id="UP000838756">
    <property type="component" value="Unassembled WGS sequence"/>
</dbReference>
<dbReference type="EMBL" id="CAKXAJ010024941">
    <property type="protein sequence ID" value="CAH2233105.1"/>
    <property type="molecule type" value="Genomic_DNA"/>
</dbReference>
<accession>A0A8S4RDR1</accession>
<dbReference type="AlphaFoldDB" id="A0A8S4RDR1"/>
<organism evidence="2 3">
    <name type="scientific">Pararge aegeria aegeria</name>
    <dbReference type="NCBI Taxonomy" id="348720"/>
    <lineage>
        <taxon>Eukaryota</taxon>
        <taxon>Metazoa</taxon>
        <taxon>Ecdysozoa</taxon>
        <taxon>Arthropoda</taxon>
        <taxon>Hexapoda</taxon>
        <taxon>Insecta</taxon>
        <taxon>Pterygota</taxon>
        <taxon>Neoptera</taxon>
        <taxon>Endopterygota</taxon>
        <taxon>Lepidoptera</taxon>
        <taxon>Glossata</taxon>
        <taxon>Ditrysia</taxon>
        <taxon>Papilionoidea</taxon>
        <taxon>Nymphalidae</taxon>
        <taxon>Satyrinae</taxon>
        <taxon>Satyrini</taxon>
        <taxon>Parargina</taxon>
        <taxon>Pararge</taxon>
    </lineage>
</organism>
<keyword evidence="3" id="KW-1185">Reference proteome</keyword>
<sequence length="139" mass="15649">MGNSESVRATHFQRPDVPADPVEDDLPDEHHISISNKMVERLVEDATLTGAIDTSASHPRGDFKEKMFMEQLKSLDEKHTDRFGLTVRELNAVLKRVELRTTNMVNVDPVCADIKRKIIDCYDSTSTPAQVAHCWDTIG</sequence>
<dbReference type="OrthoDB" id="6753304at2759"/>
<comment type="caution">
    <text evidence="2">The sequence shown here is derived from an EMBL/GenBank/DDBJ whole genome shotgun (WGS) entry which is preliminary data.</text>
</comment>
<evidence type="ECO:0000313" key="2">
    <source>
        <dbReference type="EMBL" id="CAH2233105.1"/>
    </source>
</evidence>
<name>A0A8S4RDR1_9NEOP</name>
<gene>
    <name evidence="2" type="primary">jg13970</name>
    <name evidence="2" type="ORF">PAEG_LOCUS11234</name>
</gene>
<evidence type="ECO:0000313" key="3">
    <source>
        <dbReference type="Proteomes" id="UP000838756"/>
    </source>
</evidence>
<proteinExistence type="predicted"/>
<feature type="region of interest" description="Disordered" evidence="1">
    <location>
        <begin position="1"/>
        <end position="28"/>
    </location>
</feature>
<protein>
    <submittedName>
        <fullName evidence="2">Jg13970 protein</fullName>
    </submittedName>
</protein>
<evidence type="ECO:0000256" key="1">
    <source>
        <dbReference type="SAM" id="MobiDB-lite"/>
    </source>
</evidence>
<reference evidence="2" key="1">
    <citation type="submission" date="2022-03" db="EMBL/GenBank/DDBJ databases">
        <authorList>
            <person name="Lindestad O."/>
        </authorList>
    </citation>
    <scope>NUCLEOTIDE SEQUENCE</scope>
</reference>